<keyword evidence="3" id="KW-1185">Reference proteome</keyword>
<protein>
    <recommendedName>
        <fullName evidence="4">Aminoglycoside phosphotransferase domain-containing protein</fullName>
    </recommendedName>
</protein>
<dbReference type="RefSeq" id="XP_007734459.1">
    <property type="nucleotide sequence ID" value="XM_007736269.1"/>
</dbReference>
<feature type="region of interest" description="Disordered" evidence="1">
    <location>
        <begin position="1"/>
        <end position="23"/>
    </location>
</feature>
<dbReference type="GeneID" id="19170259"/>
<accession>W9XZG3</accession>
<feature type="compositionally biased region" description="Polar residues" evidence="1">
    <location>
        <begin position="1"/>
        <end position="18"/>
    </location>
</feature>
<evidence type="ECO:0000256" key="1">
    <source>
        <dbReference type="SAM" id="MobiDB-lite"/>
    </source>
</evidence>
<dbReference type="PANTHER" id="PTHR21310:SF37">
    <property type="entry name" value="AMINOGLYCOSIDE PHOSPHOTRANSFERASE DOMAIN-CONTAINING PROTEIN"/>
    <property type="match status" value="1"/>
</dbReference>
<proteinExistence type="predicted"/>
<dbReference type="InterPro" id="IPR051678">
    <property type="entry name" value="AGP_Transferase"/>
</dbReference>
<gene>
    <name evidence="2" type="ORF">A1O3_06149</name>
</gene>
<dbReference type="AlphaFoldDB" id="W9XZG3"/>
<dbReference type="STRING" id="1182542.W9XZG3"/>
<reference evidence="2 3" key="1">
    <citation type="submission" date="2013-03" db="EMBL/GenBank/DDBJ databases">
        <title>The Genome Sequence of Capronia epimyces CBS 606.96.</title>
        <authorList>
            <consortium name="The Broad Institute Genomics Platform"/>
            <person name="Cuomo C."/>
            <person name="de Hoog S."/>
            <person name="Gorbushina A."/>
            <person name="Walker B."/>
            <person name="Young S.K."/>
            <person name="Zeng Q."/>
            <person name="Gargeya S."/>
            <person name="Fitzgerald M."/>
            <person name="Haas B."/>
            <person name="Abouelleil A."/>
            <person name="Allen A.W."/>
            <person name="Alvarado L."/>
            <person name="Arachchi H.M."/>
            <person name="Berlin A.M."/>
            <person name="Chapman S.B."/>
            <person name="Gainer-Dewar J."/>
            <person name="Goldberg J."/>
            <person name="Griggs A."/>
            <person name="Gujja S."/>
            <person name="Hansen M."/>
            <person name="Howarth C."/>
            <person name="Imamovic A."/>
            <person name="Ireland A."/>
            <person name="Larimer J."/>
            <person name="McCowan C."/>
            <person name="Murphy C."/>
            <person name="Pearson M."/>
            <person name="Poon T.W."/>
            <person name="Priest M."/>
            <person name="Roberts A."/>
            <person name="Saif S."/>
            <person name="Shea T."/>
            <person name="Sisk P."/>
            <person name="Sykes S."/>
            <person name="Wortman J."/>
            <person name="Nusbaum C."/>
            <person name="Birren B."/>
        </authorList>
    </citation>
    <scope>NUCLEOTIDE SEQUENCE [LARGE SCALE GENOMIC DNA]</scope>
    <source>
        <strain evidence="2 3">CBS 606.96</strain>
    </source>
</reference>
<dbReference type="HOGENOM" id="CLU_025005_3_1_1"/>
<name>W9XZG3_9EURO</name>
<dbReference type="InterPro" id="IPR011009">
    <property type="entry name" value="Kinase-like_dom_sf"/>
</dbReference>
<evidence type="ECO:0008006" key="4">
    <source>
        <dbReference type="Google" id="ProtNLM"/>
    </source>
</evidence>
<evidence type="ECO:0000313" key="3">
    <source>
        <dbReference type="Proteomes" id="UP000019478"/>
    </source>
</evidence>
<sequence>MASIGVQNSIPPQRTGTMENGRRWSDLEQEDDNMLIHMEWGRLQEEFFDYLEAKTRTIETIVAQHLDLGPHQQCRVADRSQWLHGSFNVCVPVVVSNWQAKRVLIRCPLPHRLGGLHTTTLMEEKLRCEAASFAWISENCPRVPIPRLWGFGLPAGMMMEFIEKETGEMLWEMGFPGSEHRRTFFRSFSRILLDLSHPLPKIGSFTLLDSGDVSLRNRPLTKGLAELENESIPTDISRDYCYTATDSYLYDLLHCHALKLRHQPNSTRNDYDTEGQMATIVMLRALLPQFMNRRLRHGPFSFTLTDLHESNIFVNKQYHITSIVDLEWSCSLPIDMQHLPFWLGGDQFDDLYGEGNEEKERQFIRTCEEFLQILEDEAGALSSLSPRSWIEGMRDCFCMKNYWYIAALKIPGAAYNLFIDCLQPQFAPSHSEGEGAIRFQDVVARYWSVDSKRFVEQKSRDRETYLCQLRSAYQPGCH</sequence>
<dbReference type="Proteomes" id="UP000019478">
    <property type="component" value="Unassembled WGS sequence"/>
</dbReference>
<evidence type="ECO:0000313" key="2">
    <source>
        <dbReference type="EMBL" id="EXJ82336.1"/>
    </source>
</evidence>
<dbReference type="PANTHER" id="PTHR21310">
    <property type="entry name" value="AMINOGLYCOSIDE PHOSPHOTRANSFERASE-RELATED-RELATED"/>
    <property type="match status" value="1"/>
</dbReference>
<dbReference type="SUPFAM" id="SSF56112">
    <property type="entry name" value="Protein kinase-like (PK-like)"/>
    <property type="match status" value="1"/>
</dbReference>
<comment type="caution">
    <text evidence="2">The sequence shown here is derived from an EMBL/GenBank/DDBJ whole genome shotgun (WGS) entry which is preliminary data.</text>
</comment>
<organism evidence="2 3">
    <name type="scientific">Capronia epimyces CBS 606.96</name>
    <dbReference type="NCBI Taxonomy" id="1182542"/>
    <lineage>
        <taxon>Eukaryota</taxon>
        <taxon>Fungi</taxon>
        <taxon>Dikarya</taxon>
        <taxon>Ascomycota</taxon>
        <taxon>Pezizomycotina</taxon>
        <taxon>Eurotiomycetes</taxon>
        <taxon>Chaetothyriomycetidae</taxon>
        <taxon>Chaetothyriales</taxon>
        <taxon>Herpotrichiellaceae</taxon>
        <taxon>Capronia</taxon>
    </lineage>
</organism>
<dbReference type="EMBL" id="AMGY01000005">
    <property type="protein sequence ID" value="EXJ82336.1"/>
    <property type="molecule type" value="Genomic_DNA"/>
</dbReference>
<dbReference type="OrthoDB" id="3645574at2759"/>